<sequence>MDFMQSLVIVVIGSGAKT</sequence>
<evidence type="ECO:0000313" key="1">
    <source>
        <dbReference type="EMBL" id="SCB68207.1"/>
    </source>
</evidence>
<protein>
    <submittedName>
        <fullName evidence="1">Uncharacterized protein</fullName>
    </submittedName>
</protein>
<gene>
    <name evidence="1" type="ORF">BWGO95_02345</name>
</gene>
<dbReference type="Proteomes" id="UP000195696">
    <property type="component" value="Unassembled WGS sequence"/>
</dbReference>
<evidence type="ECO:0000313" key="2">
    <source>
        <dbReference type="Proteomes" id="UP000195696"/>
    </source>
</evidence>
<reference evidence="1 2" key="1">
    <citation type="submission" date="2016-08" db="EMBL/GenBank/DDBJ databases">
        <authorList>
            <person name="Seilhamer J.J."/>
        </authorList>
    </citation>
    <scope>NUCLEOTIDE SEQUENCE [LARGE SCALE GENOMIC DNA]</scope>
    <source>
        <strain evidence="1 2">SDA_GO95</strain>
    </source>
</reference>
<name>A0A1G4EMA0_BACMY</name>
<dbReference type="EMBL" id="FMAK01000033">
    <property type="protein sequence ID" value="SCB68207.1"/>
    <property type="molecule type" value="Genomic_DNA"/>
</dbReference>
<organism evidence="1 2">
    <name type="scientific">Bacillus mycoides</name>
    <dbReference type="NCBI Taxonomy" id="1405"/>
    <lineage>
        <taxon>Bacteria</taxon>
        <taxon>Bacillati</taxon>
        <taxon>Bacillota</taxon>
        <taxon>Bacilli</taxon>
        <taxon>Bacillales</taxon>
        <taxon>Bacillaceae</taxon>
        <taxon>Bacillus</taxon>
        <taxon>Bacillus cereus group</taxon>
    </lineage>
</organism>
<accession>A0A1G4EMA0</accession>
<dbReference type="AlphaFoldDB" id="A0A1G4EMA0"/>
<proteinExistence type="predicted"/>